<evidence type="ECO:0000313" key="5">
    <source>
        <dbReference type="EMBL" id="GAM33573.1"/>
    </source>
</evidence>
<dbReference type="GO" id="GO:0006631">
    <property type="term" value="P:fatty acid metabolic process"/>
    <property type="evidence" value="ECO:0007669"/>
    <property type="project" value="TreeGrafter"/>
</dbReference>
<dbReference type="Gene3D" id="3.40.50.12780">
    <property type="entry name" value="N-terminal domain of ligase-like"/>
    <property type="match status" value="1"/>
</dbReference>
<dbReference type="PROSITE" id="PS00455">
    <property type="entry name" value="AMP_BINDING"/>
    <property type="match status" value="1"/>
</dbReference>
<evidence type="ECO:0000256" key="2">
    <source>
        <dbReference type="SAM" id="Phobius"/>
    </source>
</evidence>
<accession>A0A0B8MXZ6</accession>
<keyword evidence="2" id="KW-0472">Membrane</keyword>
<proteinExistence type="inferred from homology"/>
<dbReference type="PANTHER" id="PTHR43201">
    <property type="entry name" value="ACYL-COA SYNTHETASE"/>
    <property type="match status" value="1"/>
</dbReference>
<evidence type="ECO:0000313" key="6">
    <source>
        <dbReference type="Proteomes" id="UP000053095"/>
    </source>
</evidence>
<dbReference type="Gene3D" id="3.30.300.30">
    <property type="match status" value="1"/>
</dbReference>
<dbReference type="AlphaFoldDB" id="A0A0B8MXZ6"/>
<dbReference type="InterPro" id="IPR045851">
    <property type="entry name" value="AMP-bd_C_sf"/>
</dbReference>
<dbReference type="PANTHER" id="PTHR43201:SF8">
    <property type="entry name" value="ACYL-COA SYNTHETASE FAMILY MEMBER 3"/>
    <property type="match status" value="1"/>
</dbReference>
<dbReference type="InterPro" id="IPR042099">
    <property type="entry name" value="ANL_N_sf"/>
</dbReference>
<reference evidence="6" key="1">
    <citation type="journal article" date="2015" name="Genome Announc.">
        <title>Draft genome sequence of Talaromyces cellulolyticus strain Y-94, a source of lignocellulosic biomass-degrading enzymes.</title>
        <authorList>
            <person name="Fujii T."/>
            <person name="Koike H."/>
            <person name="Sawayama S."/>
            <person name="Yano S."/>
            <person name="Inoue H."/>
        </authorList>
    </citation>
    <scope>NUCLEOTIDE SEQUENCE [LARGE SCALE GENOMIC DNA]</scope>
    <source>
        <strain evidence="6">Y-94</strain>
    </source>
</reference>
<keyword evidence="2" id="KW-1133">Transmembrane helix</keyword>
<sequence>MLQYLDISKVGPVQIRKKVDNATWKQNTHVQFTNKTSLFRWIPIYLVKVGILNMVFATVYYQVLANRSPSPIAIRDVNSGQEKTYLQLLTDILALRKTLVASLAPSALKALSLAQDIFIGLLAPGGYEYTVGFITILSLGAAVVPMATSLPVKEASYFLIKSRCAAVLTGSTEAQLGQSLVQFMNEQGMTLTCIEVTPHLQALPLPPASITISSDAIINPNGAGLVIFTSGTTGPPKAAVQRRGYISSAADSVAHHYGITSADTILHVLPVHHATGIGISFLPFILSGACVEFRSGSFDERWAWERWRKGGLTIFSGVPTIYMRMKRHYDQVISKLLPPVRDQYIAGAQRLRALICGSSAFPTPVEQFWARILGGKRILTRYGATEIGAVFAVDLDASATPEGSVGRVMPGVTVKLSEGNEGLVLVKGPHMFSGYLFDQKATAAAHDEDGFFLTGDIARREGSYFYILGRASIDIIKSGGYKISALDVEREILGLPYVSEVMVVGVEDEEFGQRVAAAISTRDVSERESEGKIESKDLTIAKFRNDLRSQLTSYKIPTLLRIIKGGLPKSSTGKVQKKILGPQYFPPNYRDDPNVQTWSRREMGDVACKL</sequence>
<feature type="domain" description="AMP-binding enzyme C-terminal" evidence="4">
    <location>
        <begin position="488"/>
        <end position="574"/>
    </location>
</feature>
<dbReference type="Proteomes" id="UP000053095">
    <property type="component" value="Unassembled WGS sequence"/>
</dbReference>
<gene>
    <name evidence="5" type="ORF">TCE0_011f00567</name>
</gene>
<feature type="transmembrane region" description="Helical" evidence="2">
    <location>
        <begin position="45"/>
        <end position="63"/>
    </location>
</feature>
<feature type="domain" description="AMP-dependent synthetase/ligase" evidence="3">
    <location>
        <begin position="103"/>
        <end position="436"/>
    </location>
</feature>
<dbReference type="SUPFAM" id="SSF56801">
    <property type="entry name" value="Acetyl-CoA synthetase-like"/>
    <property type="match status" value="1"/>
</dbReference>
<dbReference type="InterPro" id="IPR000873">
    <property type="entry name" value="AMP-dep_synth/lig_dom"/>
</dbReference>
<name>A0A0B8MXZ6_TALPI</name>
<dbReference type="Pfam" id="PF13193">
    <property type="entry name" value="AMP-binding_C"/>
    <property type="match status" value="1"/>
</dbReference>
<comment type="similarity">
    <text evidence="1">Belongs to the ATP-dependent AMP-binding enzyme family.</text>
</comment>
<evidence type="ECO:0000259" key="4">
    <source>
        <dbReference type="Pfam" id="PF13193"/>
    </source>
</evidence>
<dbReference type="EMBL" id="DF933807">
    <property type="protein sequence ID" value="GAM33573.1"/>
    <property type="molecule type" value="Genomic_DNA"/>
</dbReference>
<protein>
    <submittedName>
        <fullName evidence="5">Uncharacterized protein</fullName>
    </submittedName>
</protein>
<dbReference type="InterPro" id="IPR025110">
    <property type="entry name" value="AMP-bd_C"/>
</dbReference>
<dbReference type="GO" id="GO:0031956">
    <property type="term" value="F:medium-chain fatty acid-CoA ligase activity"/>
    <property type="evidence" value="ECO:0007669"/>
    <property type="project" value="TreeGrafter"/>
</dbReference>
<dbReference type="Pfam" id="PF00501">
    <property type="entry name" value="AMP-binding"/>
    <property type="match status" value="1"/>
</dbReference>
<keyword evidence="2" id="KW-0812">Transmembrane</keyword>
<keyword evidence="6" id="KW-1185">Reference proteome</keyword>
<evidence type="ECO:0000256" key="1">
    <source>
        <dbReference type="ARBA" id="ARBA00006432"/>
    </source>
</evidence>
<dbReference type="InterPro" id="IPR020845">
    <property type="entry name" value="AMP-binding_CS"/>
</dbReference>
<organism evidence="5 6">
    <name type="scientific">Talaromyces pinophilus</name>
    <name type="common">Penicillium pinophilum</name>
    <dbReference type="NCBI Taxonomy" id="128442"/>
    <lineage>
        <taxon>Eukaryota</taxon>
        <taxon>Fungi</taxon>
        <taxon>Dikarya</taxon>
        <taxon>Ascomycota</taxon>
        <taxon>Pezizomycotina</taxon>
        <taxon>Eurotiomycetes</taxon>
        <taxon>Eurotiomycetidae</taxon>
        <taxon>Eurotiales</taxon>
        <taxon>Trichocomaceae</taxon>
        <taxon>Talaromyces</taxon>
        <taxon>Talaromyces sect. Talaromyces</taxon>
    </lineage>
</organism>
<evidence type="ECO:0000259" key="3">
    <source>
        <dbReference type="Pfam" id="PF00501"/>
    </source>
</evidence>